<dbReference type="RefSeq" id="WP_044181549.1">
    <property type="nucleotide sequence ID" value="NZ_JMCB01000001.1"/>
</dbReference>
<comment type="caution">
    <text evidence="4">The sequence shown here is derived from an EMBL/GenBank/DDBJ whole genome shotgun (WGS) entry which is preliminary data.</text>
</comment>
<feature type="chain" id="PRO_5001800226" evidence="2">
    <location>
        <begin position="22"/>
        <end position="175"/>
    </location>
</feature>
<dbReference type="OrthoDB" id="9792021at2"/>
<dbReference type="InterPro" id="IPR036737">
    <property type="entry name" value="OmpA-like_sf"/>
</dbReference>
<evidence type="ECO:0000313" key="4">
    <source>
        <dbReference type="EMBL" id="KFE72346.1"/>
    </source>
</evidence>
<name>A0A085WXD3_9BACT</name>
<dbReference type="Proteomes" id="UP000028725">
    <property type="component" value="Unassembled WGS sequence"/>
</dbReference>
<dbReference type="PROSITE" id="PS51123">
    <property type="entry name" value="OMPA_2"/>
    <property type="match status" value="1"/>
</dbReference>
<dbReference type="AlphaFoldDB" id="A0A085WXD3"/>
<reference evidence="4 5" key="1">
    <citation type="submission" date="2014-04" db="EMBL/GenBank/DDBJ databases">
        <title>Genome assembly of Hyalangium minutum DSM 14724.</title>
        <authorList>
            <person name="Sharma G."/>
            <person name="Subramanian S."/>
        </authorList>
    </citation>
    <scope>NUCLEOTIDE SEQUENCE [LARGE SCALE GENOMIC DNA]</scope>
    <source>
        <strain evidence="4 5">DSM 14724</strain>
    </source>
</reference>
<dbReference type="PANTHER" id="PTHR30329:SF21">
    <property type="entry name" value="LIPOPROTEIN YIAD-RELATED"/>
    <property type="match status" value="1"/>
</dbReference>
<dbReference type="Pfam" id="PF00691">
    <property type="entry name" value="OmpA"/>
    <property type="match status" value="1"/>
</dbReference>
<evidence type="ECO:0000256" key="2">
    <source>
        <dbReference type="SAM" id="SignalP"/>
    </source>
</evidence>
<dbReference type="PATRIC" id="fig|394096.3.peg.601"/>
<dbReference type="InterPro" id="IPR006665">
    <property type="entry name" value="OmpA-like"/>
</dbReference>
<sequence>MRLKALCVAVSFLAVPGMALAQSPLDKFKNAAGKKVEETTKGTLEKKVNAKLKDEASKNQCSFKSGTDVLEPGCDQKLKNLSNALVDAKKQLDSSGVKNYKFEVSGHTDSSGDAAKNKQLSEKRAAVIVKELVARGVPQSEIIAIGRGSEQMLVKPDNTAAKKAKNRRYEIQVRF</sequence>
<dbReference type="PANTHER" id="PTHR30329">
    <property type="entry name" value="STATOR ELEMENT OF FLAGELLAR MOTOR COMPLEX"/>
    <property type="match status" value="1"/>
</dbReference>
<keyword evidence="1" id="KW-0472">Membrane</keyword>
<keyword evidence="2" id="KW-0732">Signal</keyword>
<evidence type="ECO:0000256" key="1">
    <source>
        <dbReference type="PROSITE-ProRule" id="PRU00473"/>
    </source>
</evidence>
<feature type="domain" description="OmpA-like" evidence="3">
    <location>
        <begin position="50"/>
        <end position="175"/>
    </location>
</feature>
<dbReference type="EMBL" id="JMCB01000001">
    <property type="protein sequence ID" value="KFE72346.1"/>
    <property type="molecule type" value="Genomic_DNA"/>
</dbReference>
<keyword evidence="5" id="KW-1185">Reference proteome</keyword>
<organism evidence="4 5">
    <name type="scientific">Hyalangium minutum</name>
    <dbReference type="NCBI Taxonomy" id="394096"/>
    <lineage>
        <taxon>Bacteria</taxon>
        <taxon>Pseudomonadati</taxon>
        <taxon>Myxococcota</taxon>
        <taxon>Myxococcia</taxon>
        <taxon>Myxococcales</taxon>
        <taxon>Cystobacterineae</taxon>
        <taxon>Archangiaceae</taxon>
        <taxon>Hyalangium</taxon>
    </lineage>
</organism>
<proteinExistence type="predicted"/>
<dbReference type="GO" id="GO:0016020">
    <property type="term" value="C:membrane"/>
    <property type="evidence" value="ECO:0007669"/>
    <property type="project" value="UniProtKB-UniRule"/>
</dbReference>
<dbReference type="Gene3D" id="3.30.1330.60">
    <property type="entry name" value="OmpA-like domain"/>
    <property type="match status" value="1"/>
</dbReference>
<dbReference type="SUPFAM" id="SSF103088">
    <property type="entry name" value="OmpA-like"/>
    <property type="match status" value="1"/>
</dbReference>
<dbReference type="STRING" id="394096.DB31_0608"/>
<feature type="signal peptide" evidence="2">
    <location>
        <begin position="1"/>
        <end position="21"/>
    </location>
</feature>
<accession>A0A085WXD3</accession>
<protein>
    <submittedName>
        <fullName evidence="4">Outer membrane protein A</fullName>
    </submittedName>
</protein>
<gene>
    <name evidence="4" type="ORF">DB31_0608</name>
</gene>
<evidence type="ECO:0000313" key="5">
    <source>
        <dbReference type="Proteomes" id="UP000028725"/>
    </source>
</evidence>
<dbReference type="CDD" id="cd07185">
    <property type="entry name" value="OmpA_C-like"/>
    <property type="match status" value="1"/>
</dbReference>
<evidence type="ECO:0000259" key="3">
    <source>
        <dbReference type="PROSITE" id="PS51123"/>
    </source>
</evidence>
<dbReference type="InterPro" id="IPR050330">
    <property type="entry name" value="Bact_OuterMem_StrucFunc"/>
</dbReference>